<evidence type="ECO:0000256" key="2">
    <source>
        <dbReference type="ARBA" id="ARBA00022670"/>
    </source>
</evidence>
<keyword evidence="3" id="KW-0378">Hydrolase</keyword>
<dbReference type="AlphaFoldDB" id="A0A4R6R647"/>
<keyword evidence="4" id="KW-0720">Serine protease</keyword>
<evidence type="ECO:0000313" key="5">
    <source>
        <dbReference type="EMBL" id="TDP81393.1"/>
    </source>
</evidence>
<dbReference type="InterPro" id="IPR029062">
    <property type="entry name" value="Class_I_gatase-like"/>
</dbReference>
<dbReference type="SUPFAM" id="SSF52317">
    <property type="entry name" value="Class I glutamine amidotransferase-like"/>
    <property type="match status" value="1"/>
</dbReference>
<dbReference type="GO" id="GO:0006508">
    <property type="term" value="P:proteolysis"/>
    <property type="evidence" value="ECO:0007669"/>
    <property type="project" value="UniProtKB-KW"/>
</dbReference>
<evidence type="ECO:0000256" key="1">
    <source>
        <dbReference type="ARBA" id="ARBA00006534"/>
    </source>
</evidence>
<dbReference type="Pfam" id="PF03575">
    <property type="entry name" value="Peptidase_S51"/>
    <property type="match status" value="1"/>
</dbReference>
<accession>A0A4R6R647</accession>
<dbReference type="Gene3D" id="3.40.50.880">
    <property type="match status" value="1"/>
</dbReference>
<proteinExistence type="inferred from homology"/>
<evidence type="ECO:0000256" key="4">
    <source>
        <dbReference type="ARBA" id="ARBA00022825"/>
    </source>
</evidence>
<gene>
    <name evidence="5" type="ORF">EV672_108178</name>
</gene>
<keyword evidence="6" id="KW-1185">Reference proteome</keyword>
<dbReference type="GO" id="GO:0008236">
    <property type="term" value="F:serine-type peptidase activity"/>
    <property type="evidence" value="ECO:0007669"/>
    <property type="project" value="UniProtKB-KW"/>
</dbReference>
<name>A0A4R6R647_9BURK</name>
<dbReference type="PANTHER" id="PTHR36175">
    <property type="entry name" value="CYANOPHYCINASE"/>
    <property type="match status" value="1"/>
</dbReference>
<reference evidence="5 6" key="1">
    <citation type="submission" date="2019-03" db="EMBL/GenBank/DDBJ databases">
        <title>Genomic Encyclopedia of Type Strains, Phase IV (KMG-IV): sequencing the most valuable type-strain genomes for metagenomic binning, comparative biology and taxonomic classification.</title>
        <authorList>
            <person name="Goeker M."/>
        </authorList>
    </citation>
    <scope>NUCLEOTIDE SEQUENCE [LARGE SCALE GENOMIC DNA]</scope>
    <source>
        <strain evidence="5 6">DSM 11901</strain>
    </source>
</reference>
<dbReference type="CDD" id="cd03145">
    <property type="entry name" value="GAT1_cyanophycinase"/>
    <property type="match status" value="1"/>
</dbReference>
<dbReference type="Proteomes" id="UP000294593">
    <property type="component" value="Unassembled WGS sequence"/>
</dbReference>
<keyword evidence="2" id="KW-0645">Protease</keyword>
<comment type="caution">
    <text evidence="5">The sequence shown here is derived from an EMBL/GenBank/DDBJ whole genome shotgun (WGS) entry which is preliminary data.</text>
</comment>
<protein>
    <submittedName>
        <fullName evidence="5">Cyanophycinase-like exopeptidase</fullName>
    </submittedName>
</protein>
<dbReference type="InterPro" id="IPR005320">
    <property type="entry name" value="Peptidase_S51"/>
</dbReference>
<evidence type="ECO:0000256" key="3">
    <source>
        <dbReference type="ARBA" id="ARBA00022801"/>
    </source>
</evidence>
<dbReference type="EMBL" id="SNXW01000008">
    <property type="protein sequence ID" value="TDP81393.1"/>
    <property type="molecule type" value="Genomic_DNA"/>
</dbReference>
<organism evidence="5 6">
    <name type="scientific">Aquabacterium commune</name>
    <dbReference type="NCBI Taxonomy" id="70586"/>
    <lineage>
        <taxon>Bacteria</taxon>
        <taxon>Pseudomonadati</taxon>
        <taxon>Pseudomonadota</taxon>
        <taxon>Betaproteobacteria</taxon>
        <taxon>Burkholderiales</taxon>
        <taxon>Aquabacterium</taxon>
    </lineage>
</organism>
<evidence type="ECO:0000313" key="6">
    <source>
        <dbReference type="Proteomes" id="UP000294593"/>
    </source>
</evidence>
<sequence>MSRTAPTRHLATQAASQPANRLATRLVLGFGLLAGIALSGPAQAGKKPFSYFVTGDATAAVQTLAPAAPSLVLMGGGPDVDEAFRWMITRAGVRPGTGGRFVVIRATGTEAYDPYIFHSDANGSTTGPAIDGWVGGAALGLSSVETLVVPSLAAANDPGVSEVLAKANAVFIAGGDQADYIKSWKGTALDRTLQQLMARNVPVGGTSAGLAVLGQFDFAALRGTVTTDQTLSNPYNRYVTLDPSPLALTGGFIAPPALAGTITDSHLDTRDRMGRLIGFMSRLVQPSPSSAGSFGCAGGVLPATQVRGIGIGVETAVLVEGQGNAAPYSYTARRVTNVSTTTESAAYFLRTLQAPTACASGQPLTVLSVEVRKLADDTVFNLSDWTGLPAYHVDAISGALTSNPY</sequence>
<dbReference type="RefSeq" id="WP_166643585.1">
    <property type="nucleotide sequence ID" value="NZ_SNXW01000008.1"/>
</dbReference>
<dbReference type="PANTHER" id="PTHR36175:SF1">
    <property type="entry name" value="CYANOPHYCINASE"/>
    <property type="match status" value="1"/>
</dbReference>
<comment type="similarity">
    <text evidence="1">Belongs to the peptidase S51 family.</text>
</comment>